<dbReference type="AlphaFoldDB" id="A0A1V3X0J6"/>
<proteinExistence type="predicted"/>
<organism evidence="1 2">
    <name type="scientific">Mycobacterium kansasii</name>
    <dbReference type="NCBI Taxonomy" id="1768"/>
    <lineage>
        <taxon>Bacteria</taxon>
        <taxon>Bacillati</taxon>
        <taxon>Actinomycetota</taxon>
        <taxon>Actinomycetes</taxon>
        <taxon>Mycobacteriales</taxon>
        <taxon>Mycobacteriaceae</taxon>
        <taxon>Mycobacterium</taxon>
    </lineage>
</organism>
<name>A0A1V3X0J6_MYCKA</name>
<accession>A0A1V3X0J6</accession>
<evidence type="ECO:0000313" key="1">
    <source>
        <dbReference type="EMBL" id="OOK72622.1"/>
    </source>
</evidence>
<comment type="caution">
    <text evidence="1">The sequence shown here is derived from an EMBL/GenBank/DDBJ whole genome shotgun (WGS) entry which is preliminary data.</text>
</comment>
<protein>
    <submittedName>
        <fullName evidence="1">Uncharacterized protein</fullName>
    </submittedName>
</protein>
<gene>
    <name evidence="1" type="ORF">BZL29_4894</name>
</gene>
<sequence>MRGTQHLENLVKAFLADDVADPNVLSIVSRHTNSQVALRHFQDEILFLFPFDGSGFDRLY</sequence>
<reference evidence="1 2" key="1">
    <citation type="submission" date="2017-02" db="EMBL/GenBank/DDBJ databases">
        <title>Complete genome sequences of Mycobacterium kansasii strains isolated from rhesus macaques.</title>
        <authorList>
            <person name="Panda A."/>
            <person name="Nagaraj S."/>
            <person name="Zhao X."/>
            <person name="Tettelin H."/>
            <person name="Detolla L.J."/>
        </authorList>
    </citation>
    <scope>NUCLEOTIDE SEQUENCE [LARGE SCALE GENOMIC DNA]</scope>
    <source>
        <strain evidence="1 2">11-3469</strain>
    </source>
</reference>
<evidence type="ECO:0000313" key="2">
    <source>
        <dbReference type="Proteomes" id="UP000188532"/>
    </source>
</evidence>
<dbReference type="EMBL" id="MVBN01000005">
    <property type="protein sequence ID" value="OOK72622.1"/>
    <property type="molecule type" value="Genomic_DNA"/>
</dbReference>
<dbReference type="Proteomes" id="UP000188532">
    <property type="component" value="Unassembled WGS sequence"/>
</dbReference>